<evidence type="ECO:0000256" key="2">
    <source>
        <dbReference type="SAM" id="SignalP"/>
    </source>
</evidence>
<reference evidence="3" key="1">
    <citation type="journal article" date="2023" name="Int. J. Syst. Evol. Microbiol.">
        <title>Methylocystis iwaonis sp. nov., a type II methane-oxidizing bacterium from surface soil of a rice paddy field in Japan, and emended description of the genus Methylocystis (ex Whittenbury et al. 1970) Bowman et al. 1993.</title>
        <authorList>
            <person name="Kaise H."/>
            <person name="Sawadogo J.B."/>
            <person name="Alam M.S."/>
            <person name="Ueno C."/>
            <person name="Dianou D."/>
            <person name="Shinjo R."/>
            <person name="Asakawa S."/>
        </authorList>
    </citation>
    <scope>NUCLEOTIDE SEQUENCE</scope>
    <source>
        <strain evidence="3">LMG27198</strain>
    </source>
</reference>
<dbReference type="Proteomes" id="UP001144323">
    <property type="component" value="Unassembled WGS sequence"/>
</dbReference>
<sequence length="80" mass="8703">MSLKSAFLGAAVGVVMFSGSAFAYERHYDFGQIWVDAVKQHQRDEALSATPRDVSRHQPAQAIYGSPHDPSGTIILEGAR</sequence>
<proteinExistence type="predicted"/>
<dbReference type="EMBL" id="BSEC01000001">
    <property type="protein sequence ID" value="GLI91202.1"/>
    <property type="molecule type" value="Genomic_DNA"/>
</dbReference>
<keyword evidence="2" id="KW-0732">Signal</keyword>
<feature type="region of interest" description="Disordered" evidence="1">
    <location>
        <begin position="45"/>
        <end position="80"/>
    </location>
</feature>
<keyword evidence="4" id="KW-1185">Reference proteome</keyword>
<evidence type="ECO:0008006" key="5">
    <source>
        <dbReference type="Google" id="ProtNLM"/>
    </source>
</evidence>
<comment type="caution">
    <text evidence="3">The sequence shown here is derived from an EMBL/GenBank/DDBJ whole genome shotgun (WGS) entry which is preliminary data.</text>
</comment>
<feature type="chain" id="PRO_5040762903" description="DUF4148 domain-containing protein" evidence="2">
    <location>
        <begin position="24"/>
        <end position="80"/>
    </location>
</feature>
<dbReference type="RefSeq" id="WP_281799759.1">
    <property type="nucleotide sequence ID" value="NZ_BSEC01000001.1"/>
</dbReference>
<accession>A0A9W6GQI0</accession>
<evidence type="ECO:0000313" key="3">
    <source>
        <dbReference type="EMBL" id="GLI91202.1"/>
    </source>
</evidence>
<evidence type="ECO:0000313" key="4">
    <source>
        <dbReference type="Proteomes" id="UP001144323"/>
    </source>
</evidence>
<protein>
    <recommendedName>
        <fullName evidence="5">DUF4148 domain-containing protein</fullName>
    </recommendedName>
</protein>
<name>A0A9W6GQI0_9HYPH</name>
<dbReference type="AlphaFoldDB" id="A0A9W6GQI0"/>
<organism evidence="3 4">
    <name type="scientific">Methylocystis echinoides</name>
    <dbReference type="NCBI Taxonomy" id="29468"/>
    <lineage>
        <taxon>Bacteria</taxon>
        <taxon>Pseudomonadati</taxon>
        <taxon>Pseudomonadota</taxon>
        <taxon>Alphaproteobacteria</taxon>
        <taxon>Hyphomicrobiales</taxon>
        <taxon>Methylocystaceae</taxon>
        <taxon>Methylocystis</taxon>
    </lineage>
</organism>
<feature type="signal peptide" evidence="2">
    <location>
        <begin position="1"/>
        <end position="23"/>
    </location>
</feature>
<evidence type="ECO:0000256" key="1">
    <source>
        <dbReference type="SAM" id="MobiDB-lite"/>
    </source>
</evidence>
<gene>
    <name evidence="3" type="ORF">LMG27198_01940</name>
</gene>